<comment type="caution">
    <text evidence="2">The sequence shown here is derived from an EMBL/GenBank/DDBJ whole genome shotgun (WGS) entry which is preliminary data.</text>
</comment>
<feature type="region of interest" description="Disordered" evidence="1">
    <location>
        <begin position="65"/>
        <end position="91"/>
    </location>
</feature>
<evidence type="ECO:0000256" key="1">
    <source>
        <dbReference type="SAM" id="MobiDB-lite"/>
    </source>
</evidence>
<keyword evidence="3" id="KW-1185">Reference proteome</keyword>
<gene>
    <name evidence="2" type="primary">Necator_chrX.g24817</name>
    <name evidence="2" type="ORF">RB195_024652</name>
</gene>
<proteinExistence type="predicted"/>
<feature type="region of interest" description="Disordered" evidence="1">
    <location>
        <begin position="1"/>
        <end position="33"/>
    </location>
</feature>
<accession>A0ABR1EPC5</accession>
<name>A0ABR1EPC5_NECAM</name>
<evidence type="ECO:0000313" key="2">
    <source>
        <dbReference type="EMBL" id="KAK6764403.1"/>
    </source>
</evidence>
<reference evidence="2 3" key="1">
    <citation type="submission" date="2023-08" db="EMBL/GenBank/DDBJ databases">
        <title>A Necator americanus chromosomal reference genome.</title>
        <authorList>
            <person name="Ilik V."/>
            <person name="Petrzelkova K.J."/>
            <person name="Pardy F."/>
            <person name="Fuh T."/>
            <person name="Niatou-Singa F.S."/>
            <person name="Gouil Q."/>
            <person name="Baker L."/>
            <person name="Ritchie M.E."/>
            <person name="Jex A.R."/>
            <person name="Gazzola D."/>
            <person name="Li H."/>
            <person name="Toshio Fujiwara R."/>
            <person name="Zhan B."/>
            <person name="Aroian R.V."/>
            <person name="Pafco B."/>
            <person name="Schwarz E.M."/>
        </authorList>
    </citation>
    <scope>NUCLEOTIDE SEQUENCE [LARGE SCALE GENOMIC DNA]</scope>
    <source>
        <strain evidence="2 3">Aroian</strain>
        <tissue evidence="2">Whole animal</tissue>
    </source>
</reference>
<evidence type="ECO:0000313" key="3">
    <source>
        <dbReference type="Proteomes" id="UP001303046"/>
    </source>
</evidence>
<dbReference type="EMBL" id="JAVFWL010000006">
    <property type="protein sequence ID" value="KAK6764403.1"/>
    <property type="molecule type" value="Genomic_DNA"/>
</dbReference>
<protein>
    <submittedName>
        <fullName evidence="2">Uncharacterized protein</fullName>
    </submittedName>
</protein>
<sequence>MTKTSSTPMVHLRFSRPARRTPPKSEFKNSTQDEAEAAALPSVQVAHRCCGAQVDAVCFAFFPSPSQSRQSSSFASSTSESMQFATIDRHT</sequence>
<dbReference type="Proteomes" id="UP001303046">
    <property type="component" value="Unassembled WGS sequence"/>
</dbReference>
<organism evidence="2 3">
    <name type="scientific">Necator americanus</name>
    <name type="common">Human hookworm</name>
    <dbReference type="NCBI Taxonomy" id="51031"/>
    <lineage>
        <taxon>Eukaryota</taxon>
        <taxon>Metazoa</taxon>
        <taxon>Ecdysozoa</taxon>
        <taxon>Nematoda</taxon>
        <taxon>Chromadorea</taxon>
        <taxon>Rhabditida</taxon>
        <taxon>Rhabditina</taxon>
        <taxon>Rhabditomorpha</taxon>
        <taxon>Strongyloidea</taxon>
        <taxon>Ancylostomatidae</taxon>
        <taxon>Bunostominae</taxon>
        <taxon>Necator</taxon>
    </lineage>
</organism>
<feature type="compositionally biased region" description="Basic residues" evidence="1">
    <location>
        <begin position="13"/>
        <end position="22"/>
    </location>
</feature>
<feature type="compositionally biased region" description="Low complexity" evidence="1">
    <location>
        <begin position="65"/>
        <end position="81"/>
    </location>
</feature>